<evidence type="ECO:0000256" key="1">
    <source>
        <dbReference type="SAM" id="Phobius"/>
    </source>
</evidence>
<evidence type="ECO:0008006" key="4">
    <source>
        <dbReference type="Google" id="ProtNLM"/>
    </source>
</evidence>
<proteinExistence type="predicted"/>
<accession>E3CFD3</accession>
<gene>
    <name evidence="2" type="ORF">HMPREF9626_1898</name>
</gene>
<keyword evidence="1" id="KW-0472">Membrane</keyword>
<name>E3CFD3_STRPA</name>
<dbReference type="EMBL" id="AEKM01000012">
    <property type="protein sequence ID" value="EFQ54754.1"/>
    <property type="molecule type" value="Genomic_DNA"/>
</dbReference>
<comment type="caution">
    <text evidence="2">The sequence shown here is derived from an EMBL/GenBank/DDBJ whole genome shotgun (WGS) entry which is preliminary data.</text>
</comment>
<dbReference type="AlphaFoldDB" id="E3CFD3"/>
<feature type="transmembrane region" description="Helical" evidence="1">
    <location>
        <begin position="12"/>
        <end position="32"/>
    </location>
</feature>
<keyword evidence="1" id="KW-0812">Transmembrane</keyword>
<organism evidence="2 3">
    <name type="scientific">Streptococcus parasanguinis F0405</name>
    <dbReference type="NCBI Taxonomy" id="905067"/>
    <lineage>
        <taxon>Bacteria</taxon>
        <taxon>Bacillati</taxon>
        <taxon>Bacillota</taxon>
        <taxon>Bacilli</taxon>
        <taxon>Lactobacillales</taxon>
        <taxon>Streptococcaceae</taxon>
        <taxon>Streptococcus</taxon>
    </lineage>
</organism>
<evidence type="ECO:0000313" key="3">
    <source>
        <dbReference type="Proteomes" id="UP000003812"/>
    </source>
</evidence>
<dbReference type="Proteomes" id="UP000003812">
    <property type="component" value="Unassembled WGS sequence"/>
</dbReference>
<evidence type="ECO:0000313" key="2">
    <source>
        <dbReference type="EMBL" id="EFQ54754.1"/>
    </source>
</evidence>
<sequence>MVVYLIFSKDDSLYYHFPWELFAGIGIMSWAVQEGLKMIKAVKKEMEQ</sequence>
<keyword evidence="1" id="KW-1133">Transmembrane helix</keyword>
<protein>
    <recommendedName>
        <fullName evidence="4">Alanine aminotransferase</fullName>
    </recommendedName>
</protein>
<reference evidence="2 3" key="1">
    <citation type="submission" date="2010-10" db="EMBL/GenBank/DDBJ databases">
        <authorList>
            <person name="Durkin A.S."/>
            <person name="Madupu R."/>
            <person name="Torralba M."/>
            <person name="Gillis M."/>
            <person name="Methe B."/>
            <person name="Sutton G."/>
            <person name="Nelson K.E."/>
        </authorList>
    </citation>
    <scope>NUCLEOTIDE SEQUENCE [LARGE SCALE GENOMIC DNA]</scope>
    <source>
        <strain evidence="2 3">F0405</strain>
    </source>
</reference>